<dbReference type="EMBL" id="JAUEPH010000003">
    <property type="protein sequence ID" value="MDN3203939.1"/>
    <property type="molecule type" value="Genomic_DNA"/>
</dbReference>
<evidence type="ECO:0000313" key="3">
    <source>
        <dbReference type="Proteomes" id="UP001171916"/>
    </source>
</evidence>
<dbReference type="PANTHER" id="PTHR43798">
    <property type="entry name" value="MONOACYLGLYCEROL LIPASE"/>
    <property type="match status" value="1"/>
</dbReference>
<evidence type="ECO:0000313" key="2">
    <source>
        <dbReference type="EMBL" id="MDN3203939.1"/>
    </source>
</evidence>
<gene>
    <name evidence="2" type="ORF">QVH07_07245</name>
</gene>
<protein>
    <submittedName>
        <fullName evidence="2">Alpha/beta hydrolase</fullName>
    </submittedName>
</protein>
<dbReference type="Gene3D" id="3.40.50.1820">
    <property type="entry name" value="alpha/beta hydrolase"/>
    <property type="match status" value="1"/>
</dbReference>
<comment type="caution">
    <text evidence="2">The sequence shown here is derived from an EMBL/GenBank/DDBJ whole genome shotgun (WGS) entry which is preliminary data.</text>
</comment>
<dbReference type="InterPro" id="IPR050266">
    <property type="entry name" value="AB_hydrolase_sf"/>
</dbReference>
<dbReference type="InterPro" id="IPR000073">
    <property type="entry name" value="AB_hydrolase_1"/>
</dbReference>
<sequence>MSEIHFYQEGDGQPLILIHGFCETGEMWREFSAALGSSNSVYAIDLPGFGMSPLDRDRITLEEVAVQIEEWMHDQDIKNPIIIGHSLGGYVALSLLELLGNHIKGIGLFNSTSFADPKEKKAMRNRALLFIEKNGVTKFVDSFVPQLFPENRRKELEEEIQVAVKDAHRSSLNGLMAFTQAMRDRPDRSSILAHFQGKKLMIAGTQDSAVPVEDSRKQKELFTHYHELEGMGHMGMIEEKEKTLNLLQSFLKACEA</sequence>
<organism evidence="2 3">
    <name type="scientific">Algoriphagus sediminis</name>
    <dbReference type="NCBI Taxonomy" id="3057113"/>
    <lineage>
        <taxon>Bacteria</taxon>
        <taxon>Pseudomonadati</taxon>
        <taxon>Bacteroidota</taxon>
        <taxon>Cytophagia</taxon>
        <taxon>Cytophagales</taxon>
        <taxon>Cyclobacteriaceae</taxon>
        <taxon>Algoriphagus</taxon>
    </lineage>
</organism>
<proteinExistence type="predicted"/>
<dbReference type="RefSeq" id="WP_289999496.1">
    <property type="nucleotide sequence ID" value="NZ_JAUEPH010000003.1"/>
</dbReference>
<dbReference type="Pfam" id="PF12697">
    <property type="entry name" value="Abhydrolase_6"/>
    <property type="match status" value="1"/>
</dbReference>
<dbReference type="InterPro" id="IPR029058">
    <property type="entry name" value="AB_hydrolase_fold"/>
</dbReference>
<reference evidence="2" key="1">
    <citation type="submission" date="2023-06" db="EMBL/GenBank/DDBJ databases">
        <title>Robiginitalea aurantiacus sp. nov. and Algoriphagus sediminis sp. nov., isolated from coastal sediment.</title>
        <authorList>
            <person name="Zhou Z.Y."/>
            <person name="An J."/>
            <person name="Jia Y.W."/>
            <person name="Du Z.J."/>
        </authorList>
    </citation>
    <scope>NUCLEOTIDE SEQUENCE</scope>
    <source>
        <strain evidence="2">C2-7</strain>
    </source>
</reference>
<feature type="domain" description="AB hydrolase-1" evidence="1">
    <location>
        <begin position="15"/>
        <end position="239"/>
    </location>
</feature>
<dbReference type="PRINTS" id="PR00111">
    <property type="entry name" value="ABHYDROLASE"/>
</dbReference>
<name>A0ABT7YCM7_9BACT</name>
<dbReference type="Proteomes" id="UP001171916">
    <property type="component" value="Unassembled WGS sequence"/>
</dbReference>
<accession>A0ABT7YCM7</accession>
<evidence type="ECO:0000259" key="1">
    <source>
        <dbReference type="Pfam" id="PF12697"/>
    </source>
</evidence>
<keyword evidence="2" id="KW-0378">Hydrolase</keyword>
<dbReference type="GO" id="GO:0016787">
    <property type="term" value="F:hydrolase activity"/>
    <property type="evidence" value="ECO:0007669"/>
    <property type="project" value="UniProtKB-KW"/>
</dbReference>
<dbReference type="SUPFAM" id="SSF53474">
    <property type="entry name" value="alpha/beta-Hydrolases"/>
    <property type="match status" value="1"/>
</dbReference>
<keyword evidence="3" id="KW-1185">Reference proteome</keyword>